<gene>
    <name evidence="3" type="ORF">SPPG_07467</name>
</gene>
<accession>A0A0L0H828</accession>
<dbReference type="VEuPathDB" id="FungiDB:SPPG_07467"/>
<dbReference type="GO" id="GO:0045271">
    <property type="term" value="C:respiratory chain complex I"/>
    <property type="evidence" value="ECO:0007669"/>
    <property type="project" value="InterPro"/>
</dbReference>
<dbReference type="InParanoid" id="A0A0L0H828"/>
<organism evidence="3 4">
    <name type="scientific">Spizellomyces punctatus (strain DAOM BR117)</name>
    <dbReference type="NCBI Taxonomy" id="645134"/>
    <lineage>
        <taxon>Eukaryota</taxon>
        <taxon>Fungi</taxon>
        <taxon>Fungi incertae sedis</taxon>
        <taxon>Chytridiomycota</taxon>
        <taxon>Chytridiomycota incertae sedis</taxon>
        <taxon>Chytridiomycetes</taxon>
        <taxon>Spizellomycetales</taxon>
        <taxon>Spizellomycetaceae</taxon>
        <taxon>Spizellomyces</taxon>
    </lineage>
</organism>
<name>A0A0L0H828_SPIPD</name>
<proteinExistence type="inferred from homology"/>
<sequence>MAPATSWLNAWTGTLAALRANGVRRTVKQILMIDQPRVGRFVGKDDYGNEYYENRDEIVLRDRWVEYKKWNPDATQVPAEWHQWLHHITDDVPTPQTVPKPFFSPPHVENLTGSEGAFKTYNTTVPKYNAWKPATKERQG</sequence>
<dbReference type="STRING" id="645134.A0A0L0H828"/>
<dbReference type="OrthoDB" id="274641at2759"/>
<dbReference type="Pfam" id="PF05071">
    <property type="entry name" value="NDUFA12"/>
    <property type="match status" value="1"/>
</dbReference>
<comment type="subcellular location">
    <subcellularLocation>
        <location evidence="2">Mitochondrion inner membrane</location>
        <topology evidence="2">Peripheral membrane protein</topology>
        <orientation evidence="2">Matrix side</orientation>
    </subcellularLocation>
</comment>
<comment type="function">
    <text evidence="2">Accessory subunit of the mitochondrial membrane respiratory chain NADH dehydrogenase (Complex I), that is believed not to be involved in catalysis. Complex I functions in the transfer of electrons from NADH to the respiratory chain. The immediate electron acceptor for the enzyme is believed to be ubiquinone.</text>
</comment>
<reference evidence="3 4" key="1">
    <citation type="submission" date="2009-08" db="EMBL/GenBank/DDBJ databases">
        <title>The Genome Sequence of Spizellomyces punctatus strain DAOM BR117.</title>
        <authorList>
            <consortium name="The Broad Institute Genome Sequencing Platform"/>
            <person name="Russ C."/>
            <person name="Cuomo C."/>
            <person name="Shea T."/>
            <person name="Young S.K."/>
            <person name="Zeng Q."/>
            <person name="Koehrsen M."/>
            <person name="Haas B."/>
            <person name="Borodovsky M."/>
            <person name="Guigo R."/>
            <person name="Alvarado L."/>
            <person name="Berlin A."/>
            <person name="Bochicchio J."/>
            <person name="Borenstein D."/>
            <person name="Chapman S."/>
            <person name="Chen Z."/>
            <person name="Engels R."/>
            <person name="Freedman E."/>
            <person name="Gellesch M."/>
            <person name="Goldberg J."/>
            <person name="Griggs A."/>
            <person name="Gujja S."/>
            <person name="Heiman D."/>
            <person name="Hepburn T."/>
            <person name="Howarth C."/>
            <person name="Jen D."/>
            <person name="Larson L."/>
            <person name="Lewis B."/>
            <person name="Mehta T."/>
            <person name="Park D."/>
            <person name="Pearson M."/>
            <person name="Roberts A."/>
            <person name="Saif S."/>
            <person name="Shenoy N."/>
            <person name="Sisk P."/>
            <person name="Stolte C."/>
            <person name="Sykes S."/>
            <person name="Thomson T."/>
            <person name="Walk T."/>
            <person name="White J."/>
            <person name="Yandava C."/>
            <person name="Burger G."/>
            <person name="Gray M.W."/>
            <person name="Holland P.W.H."/>
            <person name="King N."/>
            <person name="Lang F.B.F."/>
            <person name="Roger A.J."/>
            <person name="Ruiz-Trillo I."/>
            <person name="Lander E."/>
            <person name="Nusbaum C."/>
        </authorList>
    </citation>
    <scope>NUCLEOTIDE SEQUENCE [LARGE SCALE GENOMIC DNA]</scope>
    <source>
        <strain evidence="3 4">DAOM BR117</strain>
    </source>
</reference>
<dbReference type="AlphaFoldDB" id="A0A0L0H828"/>
<keyword evidence="2" id="KW-0472">Membrane</keyword>
<dbReference type="InterPro" id="IPR007763">
    <property type="entry name" value="NDUFA12"/>
</dbReference>
<keyword evidence="2" id="KW-0496">Mitochondrion</keyword>
<keyword evidence="2" id="KW-0813">Transport</keyword>
<evidence type="ECO:0000313" key="4">
    <source>
        <dbReference type="Proteomes" id="UP000053201"/>
    </source>
</evidence>
<evidence type="ECO:0000256" key="2">
    <source>
        <dbReference type="RuleBase" id="RU363103"/>
    </source>
</evidence>
<evidence type="ECO:0000256" key="1">
    <source>
        <dbReference type="ARBA" id="ARBA00007355"/>
    </source>
</evidence>
<dbReference type="OMA" id="WHGWIHH"/>
<dbReference type="PANTHER" id="PTHR12910:SF2">
    <property type="entry name" value="NADH DEHYDROGENASE [UBIQUINONE] 1 ALPHA SUBCOMPLEX SUBUNIT 12"/>
    <property type="match status" value="1"/>
</dbReference>
<protein>
    <recommendedName>
        <fullName evidence="2">NADH dehydrogenase [ubiquinone] 1 alpha subcomplex subunit</fullName>
    </recommendedName>
</protein>
<dbReference type="GO" id="GO:0006979">
    <property type="term" value="P:response to oxidative stress"/>
    <property type="evidence" value="ECO:0007669"/>
    <property type="project" value="TreeGrafter"/>
</dbReference>
<dbReference type="GeneID" id="27690681"/>
<dbReference type="GO" id="GO:0005743">
    <property type="term" value="C:mitochondrial inner membrane"/>
    <property type="evidence" value="ECO:0007669"/>
    <property type="project" value="UniProtKB-SubCell"/>
</dbReference>
<keyword evidence="2" id="KW-0679">Respiratory chain</keyword>
<dbReference type="eggNOG" id="KOG3382">
    <property type="taxonomic scope" value="Eukaryota"/>
</dbReference>
<dbReference type="EMBL" id="KQ257465">
    <property type="protein sequence ID" value="KNC97071.1"/>
    <property type="molecule type" value="Genomic_DNA"/>
</dbReference>
<keyword evidence="2" id="KW-0999">Mitochondrion inner membrane</keyword>
<evidence type="ECO:0000313" key="3">
    <source>
        <dbReference type="EMBL" id="KNC97071.1"/>
    </source>
</evidence>
<keyword evidence="4" id="KW-1185">Reference proteome</keyword>
<keyword evidence="2" id="KW-0249">Electron transport</keyword>
<dbReference type="PANTHER" id="PTHR12910">
    <property type="entry name" value="NADH-UBIQUINONE OXIDOREDUCTASE SUBUNIT B17.2"/>
    <property type="match status" value="1"/>
</dbReference>
<comment type="similarity">
    <text evidence="1 2">Belongs to the complex I NDUFA12 subunit family.</text>
</comment>
<dbReference type="RefSeq" id="XP_016605111.1">
    <property type="nucleotide sequence ID" value="XM_016755633.1"/>
</dbReference>
<dbReference type="Proteomes" id="UP000053201">
    <property type="component" value="Unassembled WGS sequence"/>
</dbReference>